<evidence type="ECO:0000313" key="1">
    <source>
        <dbReference type="EMBL" id="ODO01770.1"/>
    </source>
</evidence>
<evidence type="ECO:0000313" key="2">
    <source>
        <dbReference type="Proteomes" id="UP000095149"/>
    </source>
</evidence>
<reference evidence="1 2" key="1">
    <citation type="submission" date="2016-06" db="EMBL/GenBank/DDBJ databases">
        <title>Evolution of pathogenesis and genome organization in the Tremellales.</title>
        <authorList>
            <person name="Cuomo C."/>
            <person name="Litvintseva A."/>
            <person name="Heitman J."/>
            <person name="Chen Y."/>
            <person name="Sun S."/>
            <person name="Springer D."/>
            <person name="Dromer F."/>
            <person name="Young S."/>
            <person name="Zeng Q."/>
            <person name="Chapman S."/>
            <person name="Gujja S."/>
            <person name="Saif S."/>
            <person name="Birren B."/>
        </authorList>
    </citation>
    <scope>NUCLEOTIDE SEQUENCE [LARGE SCALE GENOMIC DNA]</scope>
    <source>
        <strain evidence="1 2">CBS 6273</strain>
    </source>
</reference>
<dbReference type="PANTHER" id="PTHR47643">
    <property type="entry name" value="TPR DOMAIN PROTEIN (AFU_ORTHOLOGUE AFUA_5G12710)"/>
    <property type="match status" value="1"/>
</dbReference>
<proteinExistence type="predicted"/>
<dbReference type="Proteomes" id="UP000095149">
    <property type="component" value="Unassembled WGS sequence"/>
</dbReference>
<comment type="caution">
    <text evidence="1">The sequence shown here is derived from an EMBL/GenBank/DDBJ whole genome shotgun (WGS) entry which is preliminary data.</text>
</comment>
<sequence length="651" mass="72813">MQPNDIIPDAPFTFLHTSIKATLPWHLHTPFEATLRGAASTILQHYTKVTDEQCKVIMVQQMKKLYDQHILRVMFSTCPLRDVNPFLLITRQQALEWDRTHPEEGLYFYDSAKTKILPAVWQGVKCIPARLEDLKIIEGRDMAMFHTHEGEYLSFVRVDAQGSLSAGRMFIGKVITPVRSGIALSFYLEDPSGAVFPVIINYPTPIPHFALSLPNTLAKLYPLGALLAIKSPRVGFSGNGGFAIKVDLPHEIEEVHPEDPVVRGMKWQDGLEERCPESLLDCKDEGAEEMSNQNFCVALRLFSLALSDPMVKSSGIKTMIFLLERTQAYQALGLHGHAYRDALRAREVINRNNVTIPVDMHVHIQLQIAKAAIGLGLYRTAIKACDDAAPVSTMTGFVKMMGIDVGDYVSPACNVTQVAGRGRGVMATRDIVPGQLIMVSKAIAPTCPRLDAPNVYVNCYDFESKSIVPHGTYAMVYRMLHRIYDDPSLLEVLKGFSSAIVPSPRGLPQLPDEPTRLPLLFTSPPPSMGLDIFRQISKTNSYGGHSGARGRGRRRETYAFMLSLKYAGVVLTTPAQEKYLQRKVYESHYLEDDVIMTIMLLAVLEFNDNTSDAVNWARKGLWLHRVRYGGGKELFQERYGYLLAHFPISFA</sequence>
<accession>A0A1E3JLP4</accession>
<dbReference type="InterPro" id="IPR053209">
    <property type="entry name" value="Gramillin-biosynth_MTr"/>
</dbReference>
<dbReference type="EMBL" id="MEKH01000010">
    <property type="protein sequence ID" value="ODO01770.1"/>
    <property type="molecule type" value="Genomic_DNA"/>
</dbReference>
<dbReference type="PANTHER" id="PTHR47643:SF2">
    <property type="entry name" value="TPR DOMAIN PROTEIN (AFU_ORTHOLOGUE AFUA_5G12710)"/>
    <property type="match status" value="1"/>
</dbReference>
<name>A0A1E3JLP4_9TREE</name>
<protein>
    <submittedName>
        <fullName evidence="1">Uncharacterized protein</fullName>
    </submittedName>
</protein>
<dbReference type="AlphaFoldDB" id="A0A1E3JLP4"/>
<organism evidence="1 2">
    <name type="scientific">Cryptococcus amylolentus CBS 6273</name>
    <dbReference type="NCBI Taxonomy" id="1296118"/>
    <lineage>
        <taxon>Eukaryota</taxon>
        <taxon>Fungi</taxon>
        <taxon>Dikarya</taxon>
        <taxon>Basidiomycota</taxon>
        <taxon>Agaricomycotina</taxon>
        <taxon>Tremellomycetes</taxon>
        <taxon>Tremellales</taxon>
        <taxon>Cryptococcaceae</taxon>
        <taxon>Cryptococcus</taxon>
    </lineage>
</organism>
<gene>
    <name evidence="1" type="ORF">I350_06599</name>
</gene>